<dbReference type="EMBL" id="RBII01000002">
    <property type="protein sequence ID" value="RKQ69184.1"/>
    <property type="molecule type" value="Genomic_DNA"/>
</dbReference>
<proteinExistence type="predicted"/>
<comment type="caution">
    <text evidence="2">The sequence shown here is derived from an EMBL/GenBank/DDBJ whole genome shotgun (WGS) entry which is preliminary data.</text>
</comment>
<keyword evidence="3" id="KW-1185">Reference proteome</keyword>
<protein>
    <recommendedName>
        <fullName evidence="4">LTXXQ motif family protein</fullName>
    </recommendedName>
</protein>
<keyword evidence="1" id="KW-0732">Signal</keyword>
<dbReference type="Proteomes" id="UP000282211">
    <property type="component" value="Unassembled WGS sequence"/>
</dbReference>
<reference evidence="2 3" key="1">
    <citation type="submission" date="2018-10" db="EMBL/GenBank/DDBJ databases">
        <title>Genomic Encyclopedia of Type Strains, Phase IV (KMG-IV): sequencing the most valuable type-strain genomes for metagenomic binning, comparative biology and taxonomic classification.</title>
        <authorList>
            <person name="Goeker M."/>
        </authorList>
    </citation>
    <scope>NUCLEOTIDE SEQUENCE [LARGE SCALE GENOMIC DNA]</scope>
    <source>
        <strain evidence="2 3">DSM 22008</strain>
    </source>
</reference>
<feature type="chain" id="PRO_5019269298" description="LTXXQ motif family protein" evidence="1">
    <location>
        <begin position="24"/>
        <end position="188"/>
    </location>
</feature>
<accession>A0A420WDS6</accession>
<name>A0A420WDS6_9PROT</name>
<gene>
    <name evidence="2" type="ORF">DES40_1983</name>
</gene>
<evidence type="ECO:0000256" key="1">
    <source>
        <dbReference type="SAM" id="SignalP"/>
    </source>
</evidence>
<evidence type="ECO:0000313" key="3">
    <source>
        <dbReference type="Proteomes" id="UP000282211"/>
    </source>
</evidence>
<organism evidence="2 3">
    <name type="scientific">Litorimonas taeanensis</name>
    <dbReference type="NCBI Taxonomy" id="568099"/>
    <lineage>
        <taxon>Bacteria</taxon>
        <taxon>Pseudomonadati</taxon>
        <taxon>Pseudomonadota</taxon>
        <taxon>Alphaproteobacteria</taxon>
        <taxon>Maricaulales</taxon>
        <taxon>Robiginitomaculaceae</taxon>
    </lineage>
</organism>
<dbReference type="OrthoDB" id="10021144at2"/>
<dbReference type="RefSeq" id="WP_121101451.1">
    <property type="nucleotide sequence ID" value="NZ_RBII01000002.1"/>
</dbReference>
<dbReference type="AlphaFoldDB" id="A0A420WDS6"/>
<evidence type="ECO:0008006" key="4">
    <source>
        <dbReference type="Google" id="ProtNLM"/>
    </source>
</evidence>
<sequence>MTHLKTFLVTAAASLALASPAFADGHMESKAKVEASAKVDAKIKTMWENMSATEKAEHQAKMLSMSSDEKAAYKMKLLHKTKLNSMTPEERAAYKQKKMKKMSADGKMTMKDKMHTMTDAEKEAHKAKMMNMTDMEKKAHKKSLMSAPSVMQKSSTNTQITTSVSCPAGTTAQPDNTCLITGDFAPKG</sequence>
<feature type="signal peptide" evidence="1">
    <location>
        <begin position="1"/>
        <end position="23"/>
    </location>
</feature>
<evidence type="ECO:0000313" key="2">
    <source>
        <dbReference type="EMBL" id="RKQ69184.1"/>
    </source>
</evidence>
<dbReference type="InParanoid" id="A0A420WDS6"/>